<feature type="signal peptide" evidence="2">
    <location>
        <begin position="1"/>
        <end position="23"/>
    </location>
</feature>
<dbReference type="CDD" id="cd13602">
    <property type="entry name" value="PBP2_TRAP_BpDctp6_7"/>
    <property type="match status" value="1"/>
</dbReference>
<dbReference type="NCBIfam" id="NF037995">
    <property type="entry name" value="TRAP_S1"/>
    <property type="match status" value="1"/>
</dbReference>
<dbReference type="Gene3D" id="3.40.190.170">
    <property type="entry name" value="Bacterial extracellular solute-binding protein, family 7"/>
    <property type="match status" value="1"/>
</dbReference>
<protein>
    <submittedName>
        <fullName evidence="3">TRAP transporter substrate-binding protein</fullName>
    </submittedName>
</protein>
<gene>
    <name evidence="3" type="ORF">H9L24_14440</name>
</gene>
<dbReference type="PANTHER" id="PTHR33376">
    <property type="match status" value="1"/>
</dbReference>
<dbReference type="RefSeq" id="WP_187735249.1">
    <property type="nucleotide sequence ID" value="NZ_CP060790.1"/>
</dbReference>
<dbReference type="EMBL" id="CP060790">
    <property type="protein sequence ID" value="QNP58257.1"/>
    <property type="molecule type" value="Genomic_DNA"/>
</dbReference>
<accession>A0A7H0HCJ1</accession>
<dbReference type="InterPro" id="IPR038404">
    <property type="entry name" value="TRAP_DctP_sf"/>
</dbReference>
<name>A0A7H0HCJ1_9BURK</name>
<dbReference type="GO" id="GO:0055085">
    <property type="term" value="P:transmembrane transport"/>
    <property type="evidence" value="ECO:0007669"/>
    <property type="project" value="InterPro"/>
</dbReference>
<reference evidence="3 4" key="1">
    <citation type="submission" date="2020-08" db="EMBL/GenBank/DDBJ databases">
        <title>Genome sequence of Acidovorax monticola KACC 19171T.</title>
        <authorList>
            <person name="Hyun D.-W."/>
            <person name="Bae J.-W."/>
        </authorList>
    </citation>
    <scope>NUCLEOTIDE SEQUENCE [LARGE SCALE GENOMIC DNA]</scope>
    <source>
        <strain evidence="3 4">KACC 19171</strain>
    </source>
</reference>
<dbReference type="PANTHER" id="PTHR33376:SF4">
    <property type="entry name" value="SIALIC ACID-BINDING PERIPLASMIC PROTEIN SIAP"/>
    <property type="match status" value="1"/>
</dbReference>
<proteinExistence type="predicted"/>
<evidence type="ECO:0000256" key="1">
    <source>
        <dbReference type="ARBA" id="ARBA00022729"/>
    </source>
</evidence>
<organism evidence="3 4">
    <name type="scientific">Paenacidovorax monticola</name>
    <dbReference type="NCBI Taxonomy" id="1926868"/>
    <lineage>
        <taxon>Bacteria</taxon>
        <taxon>Pseudomonadati</taxon>
        <taxon>Pseudomonadota</taxon>
        <taxon>Betaproteobacteria</taxon>
        <taxon>Burkholderiales</taxon>
        <taxon>Comamonadaceae</taxon>
        <taxon>Paenacidovorax</taxon>
    </lineage>
</organism>
<evidence type="ECO:0000313" key="4">
    <source>
        <dbReference type="Proteomes" id="UP000516057"/>
    </source>
</evidence>
<keyword evidence="4" id="KW-1185">Reference proteome</keyword>
<dbReference type="Proteomes" id="UP000516057">
    <property type="component" value="Chromosome"/>
</dbReference>
<dbReference type="InterPro" id="IPR018389">
    <property type="entry name" value="DctP_fam"/>
</dbReference>
<feature type="chain" id="PRO_5028854966" evidence="2">
    <location>
        <begin position="24"/>
        <end position="334"/>
    </location>
</feature>
<evidence type="ECO:0000313" key="3">
    <source>
        <dbReference type="EMBL" id="QNP58257.1"/>
    </source>
</evidence>
<dbReference type="KEGG" id="amon:H9L24_14440"/>
<keyword evidence="1 2" id="KW-0732">Signal</keyword>
<sequence>MKRRTWCALLIAGSTLLPSLAGAQTRWTLASGYLPELFHTVNLMQFAKEVQERTKGQLVIEVKPNNTAAKLSEIGAQVRSGQLAAGEVLLSSLAGETKIAGADAIPFIVNSYDDARRLWKAQRPVLQDALDRQGLVALYAVPWPSQGLFTTRAIRNVNDMRGTKMRSYNPSTVRIAQLMGATPVDVPTGGINQAFNDRKIEAMFTSPVTGAESRVWDLPIKYFYNVRGWYPKNLVLVNKAQWQALSPATRKAVEDAAAAAETRGWTASEAASTSATNELARNGIKVETPDYELRKDLRRLGEQFSLEYIRETGAEGNRMMIPYFAGASANDKAK</sequence>
<evidence type="ECO:0000256" key="2">
    <source>
        <dbReference type="SAM" id="SignalP"/>
    </source>
</evidence>
<dbReference type="Pfam" id="PF03480">
    <property type="entry name" value="DctP"/>
    <property type="match status" value="1"/>
</dbReference>
<dbReference type="AlphaFoldDB" id="A0A7H0HCJ1"/>